<comment type="similarity">
    <text evidence="1 4">Belongs to the universal ribosomal protein uL13 family.</text>
</comment>
<organism evidence="5 6">
    <name type="scientific">Candidatus Magasanikbacteria bacterium RIFCSPLOWO2_01_FULL_40_15</name>
    <dbReference type="NCBI Taxonomy" id="1798686"/>
    <lineage>
        <taxon>Bacteria</taxon>
        <taxon>Candidatus Magasanikiibacteriota</taxon>
    </lineage>
</organism>
<dbReference type="PANTHER" id="PTHR11545">
    <property type="entry name" value="RIBOSOMAL PROTEIN L13"/>
    <property type="match status" value="1"/>
</dbReference>
<evidence type="ECO:0000313" key="5">
    <source>
        <dbReference type="EMBL" id="OGH77953.1"/>
    </source>
</evidence>
<evidence type="ECO:0000313" key="6">
    <source>
        <dbReference type="Proteomes" id="UP000177040"/>
    </source>
</evidence>
<dbReference type="HAMAP" id="MF_01366">
    <property type="entry name" value="Ribosomal_uL13"/>
    <property type="match status" value="1"/>
</dbReference>
<dbReference type="NCBIfam" id="TIGR01066">
    <property type="entry name" value="rplM_bact"/>
    <property type="match status" value="1"/>
</dbReference>
<dbReference type="EMBL" id="MFQH01000020">
    <property type="protein sequence ID" value="OGH77953.1"/>
    <property type="molecule type" value="Genomic_DNA"/>
</dbReference>
<dbReference type="PIRSF" id="PIRSF002181">
    <property type="entry name" value="Ribosomal_L13"/>
    <property type="match status" value="1"/>
</dbReference>
<proteinExistence type="inferred from homology"/>
<comment type="function">
    <text evidence="4">This protein is one of the early assembly proteins of the 50S ribosomal subunit, although it is not seen to bind rRNA by itself. It is important during the early stages of 50S assembly.</text>
</comment>
<reference evidence="5 6" key="1">
    <citation type="journal article" date="2016" name="Nat. Commun.">
        <title>Thousands of microbial genomes shed light on interconnected biogeochemical processes in an aquifer system.</title>
        <authorList>
            <person name="Anantharaman K."/>
            <person name="Brown C.T."/>
            <person name="Hug L.A."/>
            <person name="Sharon I."/>
            <person name="Castelle C.J."/>
            <person name="Probst A.J."/>
            <person name="Thomas B.C."/>
            <person name="Singh A."/>
            <person name="Wilkins M.J."/>
            <person name="Karaoz U."/>
            <person name="Brodie E.L."/>
            <person name="Williams K.H."/>
            <person name="Hubbard S.S."/>
            <person name="Banfield J.F."/>
        </authorList>
    </citation>
    <scope>NUCLEOTIDE SEQUENCE [LARGE SCALE GENOMIC DNA]</scope>
</reference>
<evidence type="ECO:0000256" key="4">
    <source>
        <dbReference type="HAMAP-Rule" id="MF_01366"/>
    </source>
</evidence>
<dbReference type="GO" id="GO:0017148">
    <property type="term" value="P:negative regulation of translation"/>
    <property type="evidence" value="ECO:0007669"/>
    <property type="project" value="TreeGrafter"/>
</dbReference>
<dbReference type="AlphaFoldDB" id="A0A1F6N2R4"/>
<protein>
    <recommendedName>
        <fullName evidence="4">Large ribosomal subunit protein uL13</fullName>
    </recommendedName>
</protein>
<dbReference type="GO" id="GO:0006412">
    <property type="term" value="P:translation"/>
    <property type="evidence" value="ECO:0007669"/>
    <property type="project" value="UniProtKB-UniRule"/>
</dbReference>
<comment type="subunit">
    <text evidence="4">Part of the 50S ribosomal subunit.</text>
</comment>
<sequence>MMKTLTINAEGKAVGRVASEVAKMLQGKSDPNFIPHLDPLTTVIIKNAGKVIFTGRKLEQKDYRHHTMHPGGLKIKPMKKVFIEDSTEVMRKAVNGMIPKNRRREDLMKRLIIEA</sequence>
<gene>
    <name evidence="4" type="primary">rplM</name>
    <name evidence="5" type="ORF">A2983_01250</name>
</gene>
<dbReference type="SUPFAM" id="SSF52161">
    <property type="entry name" value="Ribosomal protein L13"/>
    <property type="match status" value="1"/>
</dbReference>
<dbReference type="GO" id="GO:1990904">
    <property type="term" value="C:ribonucleoprotein complex"/>
    <property type="evidence" value="ECO:0007669"/>
    <property type="project" value="UniProtKB-KW"/>
</dbReference>
<keyword evidence="3 4" id="KW-0687">Ribonucleoprotein</keyword>
<dbReference type="GO" id="GO:0003729">
    <property type="term" value="F:mRNA binding"/>
    <property type="evidence" value="ECO:0007669"/>
    <property type="project" value="TreeGrafter"/>
</dbReference>
<dbReference type="Pfam" id="PF00572">
    <property type="entry name" value="Ribosomal_L13"/>
    <property type="match status" value="1"/>
</dbReference>
<accession>A0A1F6N2R4</accession>
<evidence type="ECO:0000256" key="1">
    <source>
        <dbReference type="ARBA" id="ARBA00006227"/>
    </source>
</evidence>
<dbReference type="GO" id="GO:0003735">
    <property type="term" value="F:structural constituent of ribosome"/>
    <property type="evidence" value="ECO:0007669"/>
    <property type="project" value="InterPro"/>
</dbReference>
<name>A0A1F6N2R4_9BACT</name>
<evidence type="ECO:0000256" key="3">
    <source>
        <dbReference type="ARBA" id="ARBA00023274"/>
    </source>
</evidence>
<dbReference type="InterPro" id="IPR036899">
    <property type="entry name" value="Ribosomal_uL13_sf"/>
</dbReference>
<dbReference type="InterPro" id="IPR005822">
    <property type="entry name" value="Ribosomal_uL13"/>
</dbReference>
<dbReference type="PANTHER" id="PTHR11545:SF2">
    <property type="entry name" value="LARGE RIBOSOMAL SUBUNIT PROTEIN UL13M"/>
    <property type="match status" value="1"/>
</dbReference>
<dbReference type="Gene3D" id="3.90.1180.10">
    <property type="entry name" value="Ribosomal protein L13"/>
    <property type="match status" value="1"/>
</dbReference>
<evidence type="ECO:0000256" key="2">
    <source>
        <dbReference type="ARBA" id="ARBA00022980"/>
    </source>
</evidence>
<keyword evidence="2 4" id="KW-0689">Ribosomal protein</keyword>
<dbReference type="Proteomes" id="UP000177040">
    <property type="component" value="Unassembled WGS sequence"/>
</dbReference>
<dbReference type="InterPro" id="IPR005823">
    <property type="entry name" value="Ribosomal_uL13_bac-type"/>
</dbReference>
<dbReference type="CDD" id="cd00392">
    <property type="entry name" value="Ribosomal_L13"/>
    <property type="match status" value="1"/>
</dbReference>
<comment type="caution">
    <text evidence="5">The sequence shown here is derived from an EMBL/GenBank/DDBJ whole genome shotgun (WGS) entry which is preliminary data.</text>
</comment>
<dbReference type="GO" id="GO:0005840">
    <property type="term" value="C:ribosome"/>
    <property type="evidence" value="ECO:0007669"/>
    <property type="project" value="UniProtKB-KW"/>
</dbReference>